<evidence type="ECO:0000313" key="1">
    <source>
        <dbReference type="EMBL" id="KAI1723307.1"/>
    </source>
</evidence>
<comment type="caution">
    <text evidence="1">The sequence shown here is derived from an EMBL/GenBank/DDBJ whole genome shotgun (WGS) entry which is preliminary data.</text>
</comment>
<sequence length="82" mass="8611">MLTAAAESNGHFGMAVGRGLSEMSVANNNKTARAVRSASEVQESTADGWLTLVLLLRLARATINNSHAKGVHLTFNMKGDAA</sequence>
<accession>A0AAD4R810</accession>
<gene>
    <name evidence="1" type="ORF">DdX_03461</name>
</gene>
<dbReference type="Proteomes" id="UP001201812">
    <property type="component" value="Unassembled WGS sequence"/>
</dbReference>
<dbReference type="AlphaFoldDB" id="A0AAD4R810"/>
<protein>
    <submittedName>
        <fullName evidence="1">Uncharacterized protein</fullName>
    </submittedName>
</protein>
<dbReference type="EMBL" id="JAKKPZ010000003">
    <property type="protein sequence ID" value="KAI1723307.1"/>
    <property type="molecule type" value="Genomic_DNA"/>
</dbReference>
<reference evidence="1" key="1">
    <citation type="submission" date="2022-01" db="EMBL/GenBank/DDBJ databases">
        <title>Genome Sequence Resource for Two Populations of Ditylenchus destructor, the Migratory Endoparasitic Phytonematode.</title>
        <authorList>
            <person name="Zhang H."/>
            <person name="Lin R."/>
            <person name="Xie B."/>
        </authorList>
    </citation>
    <scope>NUCLEOTIDE SEQUENCE</scope>
    <source>
        <strain evidence="1">BazhouSP</strain>
    </source>
</reference>
<proteinExistence type="predicted"/>
<organism evidence="1 2">
    <name type="scientific">Ditylenchus destructor</name>
    <dbReference type="NCBI Taxonomy" id="166010"/>
    <lineage>
        <taxon>Eukaryota</taxon>
        <taxon>Metazoa</taxon>
        <taxon>Ecdysozoa</taxon>
        <taxon>Nematoda</taxon>
        <taxon>Chromadorea</taxon>
        <taxon>Rhabditida</taxon>
        <taxon>Tylenchina</taxon>
        <taxon>Tylenchomorpha</taxon>
        <taxon>Sphaerularioidea</taxon>
        <taxon>Anguinidae</taxon>
        <taxon>Anguininae</taxon>
        <taxon>Ditylenchus</taxon>
    </lineage>
</organism>
<evidence type="ECO:0000313" key="2">
    <source>
        <dbReference type="Proteomes" id="UP001201812"/>
    </source>
</evidence>
<keyword evidence="2" id="KW-1185">Reference proteome</keyword>
<name>A0AAD4R810_9BILA</name>